<accession>A0A0C9PKG2</accession>
<evidence type="ECO:0000256" key="1">
    <source>
        <dbReference type="SAM" id="MobiDB-lite"/>
    </source>
</evidence>
<name>A0A0C9PKG2_LACPA</name>
<dbReference type="Proteomes" id="UP000032552">
    <property type="component" value="Unassembled WGS sequence"/>
</dbReference>
<comment type="caution">
    <text evidence="3">The sequence shown here is derived from an EMBL/GenBank/DDBJ whole genome shotgun (WGS) entry which is preliminary data.</text>
</comment>
<dbReference type="EMBL" id="BAYM01000008">
    <property type="protein sequence ID" value="GAN35491.1"/>
    <property type="molecule type" value="Genomic_DNA"/>
</dbReference>
<feature type="transmembrane region" description="Helical" evidence="2">
    <location>
        <begin position="6"/>
        <end position="29"/>
    </location>
</feature>
<reference evidence="4" key="1">
    <citation type="submission" date="2014-05" db="EMBL/GenBank/DDBJ databases">
        <title>Whole genome sequencing of Lactobacillus casei NRIC0644.</title>
        <authorList>
            <person name="Atarashi H."/>
            <person name="Yoshida Y."/>
            <person name="Fujimura S."/>
            <person name="Tanaka N."/>
            <person name="Shiwa Y."/>
            <person name="Yoshikawa H."/>
            <person name="Okada S."/>
            <person name="Nakagawa J."/>
        </authorList>
    </citation>
    <scope>NUCLEOTIDE SEQUENCE [LARGE SCALE GENOMIC DNA]</scope>
    <source>
        <strain evidence="4">NRIC0644</strain>
    </source>
</reference>
<feature type="region of interest" description="Disordered" evidence="1">
    <location>
        <begin position="40"/>
        <end position="79"/>
    </location>
</feature>
<sequence length="226" mass="24542">MRSRQHHGAVILLGSLVVILIAVIGLLVFKLGERQEQSVSSSSRQVSSLSSRRSAVSSEPSVASSTVTSSSSSPTPSYVGKTYTATDGDVTYAVQFNDEHTLTQQLINNSNNNANIQSQTDDYLVGEDGHISLTKCIANLNASYEDDTQLKQNAAPESCDFTGKGSARSETPEKGWLYIWRFRNTDYSQLAGTDVGLYAKPTVTPIKTTWDLGAPINDLYEKSLHS</sequence>
<organism evidence="3 4">
    <name type="scientific">Lacticaseibacillus paracasei NRIC 0644</name>
    <dbReference type="NCBI Taxonomy" id="1435038"/>
    <lineage>
        <taxon>Bacteria</taxon>
        <taxon>Bacillati</taxon>
        <taxon>Bacillota</taxon>
        <taxon>Bacilli</taxon>
        <taxon>Lactobacillales</taxon>
        <taxon>Lactobacillaceae</taxon>
        <taxon>Lacticaseibacillus</taxon>
    </lineage>
</organism>
<evidence type="ECO:0000256" key="2">
    <source>
        <dbReference type="SAM" id="Phobius"/>
    </source>
</evidence>
<keyword evidence="2" id="KW-0472">Membrane</keyword>
<proteinExistence type="predicted"/>
<gene>
    <name evidence="3" type="ORF">LC0644_0080</name>
</gene>
<evidence type="ECO:0000313" key="4">
    <source>
        <dbReference type="Proteomes" id="UP000032552"/>
    </source>
</evidence>
<keyword evidence="2" id="KW-0812">Transmembrane</keyword>
<dbReference type="RefSeq" id="WP_003605991.1">
    <property type="nucleotide sequence ID" value="NZ_BAYM01000008.1"/>
</dbReference>
<feature type="compositionally biased region" description="Low complexity" evidence="1">
    <location>
        <begin position="40"/>
        <end position="77"/>
    </location>
</feature>
<dbReference type="AlphaFoldDB" id="A0A0C9PKG2"/>
<evidence type="ECO:0000313" key="3">
    <source>
        <dbReference type="EMBL" id="GAN35491.1"/>
    </source>
</evidence>
<protein>
    <submittedName>
        <fullName evidence="3">Uncharacterized protein</fullName>
    </submittedName>
</protein>
<keyword evidence="2" id="KW-1133">Transmembrane helix</keyword>